<proteinExistence type="predicted"/>
<feature type="signal peptide" evidence="2">
    <location>
        <begin position="1"/>
        <end position="24"/>
    </location>
</feature>
<dbReference type="InterPro" id="IPR045702">
    <property type="entry name" value="DUF6060"/>
</dbReference>
<gene>
    <name evidence="3" type="ORF">NPX13_g5571</name>
</gene>
<feature type="compositionally biased region" description="Polar residues" evidence="1">
    <location>
        <begin position="247"/>
        <end position="256"/>
    </location>
</feature>
<evidence type="ECO:0000256" key="1">
    <source>
        <dbReference type="SAM" id="MobiDB-lite"/>
    </source>
</evidence>
<sequence length="364" mass="39526">MHQGARPRAILAIGIALSVSIVAAKCTNFNFDVDAESFESDEPYANPYSTYGRSFRVTPMLNCTSELAQSQGGNGSTCSFHRYAMGLIVFSEVRNDTYTSPNSMYSYPLPLDADAREQIFSLVQAANPRNITTTDFNVTIVLNYTTNTIDEPDFHVGETGSYTFHPSMICYNGTLSGCDSDSDSSSDGLVEGARIQSCGYEWIDEYQPHLPTGEQQYKGYVSFFPPIDPGFNETDPQPTYAEAAGNATVNQAGKTSGNTTVGGDDPNDDTGGDDTSEAWSKETGLLALVILGGLAVSLNSPLAYPYEAPAYNAEYRRQHHMSRAMETIAYVFLPVASEDKLHRGGLGIEYAAPRGERQKKFAAA</sequence>
<keyword evidence="4" id="KW-1185">Reference proteome</keyword>
<evidence type="ECO:0008006" key="5">
    <source>
        <dbReference type="Google" id="ProtNLM"/>
    </source>
</evidence>
<keyword evidence="2" id="KW-0732">Signal</keyword>
<protein>
    <recommendedName>
        <fullName evidence="5">Autophagy-related protein 27</fullName>
    </recommendedName>
</protein>
<evidence type="ECO:0000313" key="4">
    <source>
        <dbReference type="Proteomes" id="UP001148614"/>
    </source>
</evidence>
<feature type="region of interest" description="Disordered" evidence="1">
    <location>
        <begin position="245"/>
        <end position="277"/>
    </location>
</feature>
<evidence type="ECO:0000313" key="3">
    <source>
        <dbReference type="EMBL" id="KAJ3570893.1"/>
    </source>
</evidence>
<accession>A0A9W8NE87</accession>
<organism evidence="3 4">
    <name type="scientific">Xylaria arbuscula</name>
    <dbReference type="NCBI Taxonomy" id="114810"/>
    <lineage>
        <taxon>Eukaryota</taxon>
        <taxon>Fungi</taxon>
        <taxon>Dikarya</taxon>
        <taxon>Ascomycota</taxon>
        <taxon>Pezizomycotina</taxon>
        <taxon>Sordariomycetes</taxon>
        <taxon>Xylariomycetidae</taxon>
        <taxon>Xylariales</taxon>
        <taxon>Xylariaceae</taxon>
        <taxon>Xylaria</taxon>
    </lineage>
</organism>
<feature type="compositionally biased region" description="Acidic residues" evidence="1">
    <location>
        <begin position="265"/>
        <end position="276"/>
    </location>
</feature>
<evidence type="ECO:0000256" key="2">
    <source>
        <dbReference type="SAM" id="SignalP"/>
    </source>
</evidence>
<name>A0A9W8NE87_9PEZI</name>
<dbReference type="EMBL" id="JANPWZ010000889">
    <property type="protein sequence ID" value="KAJ3570893.1"/>
    <property type="molecule type" value="Genomic_DNA"/>
</dbReference>
<comment type="caution">
    <text evidence="3">The sequence shown here is derived from an EMBL/GenBank/DDBJ whole genome shotgun (WGS) entry which is preliminary data.</text>
</comment>
<dbReference type="Proteomes" id="UP001148614">
    <property type="component" value="Unassembled WGS sequence"/>
</dbReference>
<reference evidence="3" key="1">
    <citation type="submission" date="2022-07" db="EMBL/GenBank/DDBJ databases">
        <title>Genome Sequence of Xylaria arbuscula.</title>
        <authorList>
            <person name="Buettner E."/>
        </authorList>
    </citation>
    <scope>NUCLEOTIDE SEQUENCE</scope>
    <source>
        <strain evidence="3">VT107</strain>
    </source>
</reference>
<feature type="chain" id="PRO_5040930565" description="Autophagy-related protein 27" evidence="2">
    <location>
        <begin position="25"/>
        <end position="364"/>
    </location>
</feature>
<dbReference type="AlphaFoldDB" id="A0A9W8NE87"/>
<dbReference type="Pfam" id="PF19535">
    <property type="entry name" value="DUF6060"/>
    <property type="match status" value="1"/>
</dbReference>